<dbReference type="RefSeq" id="WP_013703427.1">
    <property type="nucleotide sequence ID" value="NC_015387.1"/>
</dbReference>
<dbReference type="InterPro" id="IPR003593">
    <property type="entry name" value="AAA+_ATPase"/>
</dbReference>
<dbReference type="KEGG" id="mhd:Marky_0625"/>
<evidence type="ECO:0000256" key="3">
    <source>
        <dbReference type="ARBA" id="ARBA00061607"/>
    </source>
</evidence>
<evidence type="ECO:0000256" key="1">
    <source>
        <dbReference type="ARBA" id="ARBA00022741"/>
    </source>
</evidence>
<dbReference type="GO" id="GO:0005524">
    <property type="term" value="F:ATP binding"/>
    <property type="evidence" value="ECO:0007669"/>
    <property type="project" value="UniProtKB-KW"/>
</dbReference>
<dbReference type="Pfam" id="PF07726">
    <property type="entry name" value="AAA_3"/>
    <property type="match status" value="1"/>
</dbReference>
<dbReference type="PIRSF" id="PIRSF002849">
    <property type="entry name" value="AAA_ATPase_chaperone_MoxR_prd"/>
    <property type="match status" value="1"/>
</dbReference>
<dbReference type="PANTHER" id="PTHR42759">
    <property type="entry name" value="MOXR FAMILY PROTEIN"/>
    <property type="match status" value="1"/>
</dbReference>
<evidence type="ECO:0000313" key="5">
    <source>
        <dbReference type="EMBL" id="AEB11375.1"/>
    </source>
</evidence>
<dbReference type="FunFam" id="3.40.50.300:FF:000640">
    <property type="entry name" value="MoxR family ATPase"/>
    <property type="match status" value="1"/>
</dbReference>
<organism evidence="5 6">
    <name type="scientific">Marinithermus hydrothermalis (strain DSM 14884 / JCM 11576 / T1)</name>
    <dbReference type="NCBI Taxonomy" id="869210"/>
    <lineage>
        <taxon>Bacteria</taxon>
        <taxon>Thermotogati</taxon>
        <taxon>Deinococcota</taxon>
        <taxon>Deinococci</taxon>
        <taxon>Thermales</taxon>
        <taxon>Thermaceae</taxon>
        <taxon>Marinithermus</taxon>
    </lineage>
</organism>
<dbReference type="SUPFAM" id="SSF52540">
    <property type="entry name" value="P-loop containing nucleoside triphosphate hydrolases"/>
    <property type="match status" value="1"/>
</dbReference>
<dbReference type="Gene3D" id="1.10.8.80">
    <property type="entry name" value="Magnesium chelatase subunit I, C-Terminal domain"/>
    <property type="match status" value="1"/>
</dbReference>
<dbReference type="InterPro" id="IPR050764">
    <property type="entry name" value="CbbQ/NirQ/NorQ/GpvN"/>
</dbReference>
<feature type="domain" description="AAA+ ATPase" evidence="4">
    <location>
        <begin position="33"/>
        <end position="172"/>
    </location>
</feature>
<dbReference type="InterPro" id="IPR027417">
    <property type="entry name" value="P-loop_NTPase"/>
</dbReference>
<dbReference type="eggNOG" id="COG0714">
    <property type="taxonomic scope" value="Bacteria"/>
</dbReference>
<dbReference type="Gene3D" id="3.40.50.300">
    <property type="entry name" value="P-loop containing nucleotide triphosphate hydrolases"/>
    <property type="match status" value="1"/>
</dbReference>
<dbReference type="STRING" id="869210.Marky_0625"/>
<dbReference type="InterPro" id="IPR011703">
    <property type="entry name" value="ATPase_AAA-3"/>
</dbReference>
<dbReference type="HOGENOM" id="CLU_034716_2_2_0"/>
<name>F2NQ64_MARHT</name>
<dbReference type="CDD" id="cd00009">
    <property type="entry name" value="AAA"/>
    <property type="match status" value="1"/>
</dbReference>
<evidence type="ECO:0000256" key="2">
    <source>
        <dbReference type="ARBA" id="ARBA00022840"/>
    </source>
</evidence>
<dbReference type="Pfam" id="PF17863">
    <property type="entry name" value="AAA_lid_2"/>
    <property type="match status" value="1"/>
</dbReference>
<dbReference type="AlphaFoldDB" id="F2NQ64"/>
<sequence>MIQSWYERVRHNVAKVIVGNAEPVRLILGALLAGGHVLIEDVPGTGKTTLARAVARSLGLPFRRVQFTPDLLPSDLTGVNVYREGRFHFQPGPVFTSVLLADEINRATPKTQSALLEAMAEFQVTVDGETRPLPRPFVVLATQNPVEMDGTYRLPEAQLDRFLVRVALGYPELEEEVEMLLRMREHHALQDLHPVSSPEEVLEAQAAVRQVRVDPEIARYIVNLVRRTRVAEGVTLGASPRAALALQHLAMALAAIEGRTFVLPDDVKAAFLPVMGHRVLLEPEARLEGVTVEAVLQSVLAAVPVPVERT</sequence>
<keyword evidence="2" id="KW-0067">ATP-binding</keyword>
<evidence type="ECO:0000313" key="6">
    <source>
        <dbReference type="Proteomes" id="UP000007030"/>
    </source>
</evidence>
<keyword evidence="1" id="KW-0547">Nucleotide-binding</keyword>
<keyword evidence="6" id="KW-1185">Reference proteome</keyword>
<evidence type="ECO:0000259" key="4">
    <source>
        <dbReference type="SMART" id="SM00382"/>
    </source>
</evidence>
<protein>
    <submittedName>
        <fullName evidence="5">ATPase associated with various cellular activities AAA_3</fullName>
    </submittedName>
</protein>
<dbReference type="InterPro" id="IPR041628">
    <property type="entry name" value="ChlI/MoxR_AAA_lid"/>
</dbReference>
<proteinExistence type="inferred from homology"/>
<dbReference type="SMART" id="SM00382">
    <property type="entry name" value="AAA"/>
    <property type="match status" value="1"/>
</dbReference>
<gene>
    <name evidence="5" type="ordered locus">Marky_0625</name>
</gene>
<dbReference type="Proteomes" id="UP000007030">
    <property type="component" value="Chromosome"/>
</dbReference>
<accession>F2NQ64</accession>
<dbReference type="GO" id="GO:0016887">
    <property type="term" value="F:ATP hydrolysis activity"/>
    <property type="evidence" value="ECO:0007669"/>
    <property type="project" value="InterPro"/>
</dbReference>
<comment type="similarity">
    <text evidence="3">Belongs to the MoxR family.</text>
</comment>
<dbReference type="PANTHER" id="PTHR42759:SF5">
    <property type="entry name" value="METHANOL DEHYDROGENASE REGULATOR"/>
    <property type="match status" value="1"/>
</dbReference>
<dbReference type="EMBL" id="CP002630">
    <property type="protein sequence ID" value="AEB11375.1"/>
    <property type="molecule type" value="Genomic_DNA"/>
</dbReference>
<dbReference type="OrthoDB" id="9808397at2"/>
<reference evidence="5 6" key="1">
    <citation type="journal article" date="2012" name="Stand. Genomic Sci.">
        <title>Complete genome sequence of the aerobic, heterotroph Marinithermus hydrothermalis type strain (T1(T)) from a deep-sea hydrothermal vent chimney.</title>
        <authorList>
            <person name="Copeland A."/>
            <person name="Gu W."/>
            <person name="Yasawong M."/>
            <person name="Lapidus A."/>
            <person name="Lucas S."/>
            <person name="Deshpande S."/>
            <person name="Pagani I."/>
            <person name="Tapia R."/>
            <person name="Cheng J.F."/>
            <person name="Goodwin L.A."/>
            <person name="Pitluck S."/>
            <person name="Liolios K."/>
            <person name="Ivanova N."/>
            <person name="Mavromatis K."/>
            <person name="Mikhailova N."/>
            <person name="Pati A."/>
            <person name="Chen A."/>
            <person name="Palaniappan K."/>
            <person name="Land M."/>
            <person name="Pan C."/>
            <person name="Brambilla E.M."/>
            <person name="Rohde M."/>
            <person name="Tindall B.J."/>
            <person name="Sikorski J."/>
            <person name="Goker M."/>
            <person name="Detter J.C."/>
            <person name="Bristow J."/>
            <person name="Eisen J.A."/>
            <person name="Markowitz V."/>
            <person name="Hugenholtz P."/>
            <person name="Kyrpides N.C."/>
            <person name="Klenk H.P."/>
            <person name="Woyke T."/>
        </authorList>
    </citation>
    <scope>NUCLEOTIDE SEQUENCE [LARGE SCALE GENOMIC DNA]</scope>
    <source>
        <strain evidence="6">DSM 14884 / JCM 11576 / T1</strain>
    </source>
</reference>